<dbReference type="Proteomes" id="UP000660262">
    <property type="component" value="Unassembled WGS sequence"/>
</dbReference>
<dbReference type="Pfam" id="PF14226">
    <property type="entry name" value="DIOX_N"/>
    <property type="match status" value="1"/>
</dbReference>
<dbReference type="AlphaFoldDB" id="A0A830HR94"/>
<dbReference type="InterPro" id="IPR026992">
    <property type="entry name" value="DIOX_N"/>
</dbReference>
<dbReference type="OrthoDB" id="288590at2759"/>
<organism evidence="3 4">
    <name type="scientific">Pycnococcus provasolii</name>
    <dbReference type="NCBI Taxonomy" id="41880"/>
    <lineage>
        <taxon>Eukaryota</taxon>
        <taxon>Viridiplantae</taxon>
        <taxon>Chlorophyta</taxon>
        <taxon>Pseudoscourfieldiophyceae</taxon>
        <taxon>Pseudoscourfieldiales</taxon>
        <taxon>Pycnococcaceae</taxon>
        <taxon>Pycnococcus</taxon>
    </lineage>
</organism>
<protein>
    <recommendedName>
        <fullName evidence="5">Fe2OG dioxygenase domain-containing protein</fullName>
    </recommendedName>
</protein>
<evidence type="ECO:0000259" key="1">
    <source>
        <dbReference type="Pfam" id="PF03171"/>
    </source>
</evidence>
<evidence type="ECO:0008006" key="5">
    <source>
        <dbReference type="Google" id="ProtNLM"/>
    </source>
</evidence>
<dbReference type="PANTHER" id="PTHR47990">
    <property type="entry name" value="2-OXOGLUTARATE (2OG) AND FE(II)-DEPENDENT OXYGENASE SUPERFAMILY PROTEIN-RELATED"/>
    <property type="match status" value="1"/>
</dbReference>
<dbReference type="InterPro" id="IPR050231">
    <property type="entry name" value="Iron_ascorbate_oxido_reductase"/>
</dbReference>
<name>A0A830HR94_9CHLO</name>
<keyword evidence="4" id="KW-1185">Reference proteome</keyword>
<sequence length="346" mass="37543">MAIPVLSEVALEASLRSSGSNFGLASAASAASSNPEDVCVPVIDLQSLQAADLLWQAASTLGFFVVTNHGVPQKCIDDAFNTSDDFFLNHTLEQKEAQSPFSAPNNAGYEFMKQVRPSTGLPDQKESLQVTARQGCMDGRWPNAPANLKPAVEALLEHSHALCSRLLNMLEPRAAPQLKPGTLANAHTLWADDGQFTLRMLHYPPIEGGKDKLAKLAEDGHWRAGPHTDWCNLTLLYQRAGESGLECAPNVRAAADTAWVAVDNVDGGIAVNVGDMLGRWSDGRLYSNLHRVRMPKPEEAHKGRRSVAFFMQADKKALIECSQHDAITAGEYILGRIKSNFDASKS</sequence>
<dbReference type="Pfam" id="PF03171">
    <property type="entry name" value="2OG-FeII_Oxy"/>
    <property type="match status" value="1"/>
</dbReference>
<feature type="domain" description="Non-haem dioxygenase N-terminal" evidence="2">
    <location>
        <begin position="40"/>
        <end position="133"/>
    </location>
</feature>
<dbReference type="InterPro" id="IPR044861">
    <property type="entry name" value="IPNS-like_FE2OG_OXY"/>
</dbReference>
<dbReference type="EMBL" id="BNJQ01000017">
    <property type="protein sequence ID" value="GHP07497.1"/>
    <property type="molecule type" value="Genomic_DNA"/>
</dbReference>
<reference evidence="3" key="1">
    <citation type="submission" date="2020-10" db="EMBL/GenBank/DDBJ databases">
        <title>Unveiling of a novel bifunctional photoreceptor, Dualchrome1, isolated from a cosmopolitan green alga.</title>
        <authorList>
            <person name="Suzuki S."/>
            <person name="Kawachi M."/>
        </authorList>
    </citation>
    <scope>NUCLEOTIDE SEQUENCE</scope>
    <source>
        <strain evidence="3">NIES 2893</strain>
    </source>
</reference>
<dbReference type="SUPFAM" id="SSF51197">
    <property type="entry name" value="Clavaminate synthase-like"/>
    <property type="match status" value="1"/>
</dbReference>
<comment type="caution">
    <text evidence="3">The sequence shown here is derived from an EMBL/GenBank/DDBJ whole genome shotgun (WGS) entry which is preliminary data.</text>
</comment>
<accession>A0A830HR94</accession>
<dbReference type="InterPro" id="IPR027443">
    <property type="entry name" value="IPNS-like_sf"/>
</dbReference>
<proteinExistence type="predicted"/>
<feature type="domain" description="Isopenicillin N synthase-like Fe(2+) 2OG dioxygenase" evidence="1">
    <location>
        <begin position="217"/>
        <end position="312"/>
    </location>
</feature>
<evidence type="ECO:0000313" key="4">
    <source>
        <dbReference type="Proteomes" id="UP000660262"/>
    </source>
</evidence>
<gene>
    <name evidence="3" type="ORF">PPROV_000623900</name>
</gene>
<evidence type="ECO:0000313" key="3">
    <source>
        <dbReference type="EMBL" id="GHP07497.1"/>
    </source>
</evidence>
<evidence type="ECO:0000259" key="2">
    <source>
        <dbReference type="Pfam" id="PF14226"/>
    </source>
</evidence>
<dbReference type="Gene3D" id="2.60.120.330">
    <property type="entry name" value="B-lactam Antibiotic, Isopenicillin N Synthase, Chain"/>
    <property type="match status" value="1"/>
</dbReference>